<keyword evidence="8" id="KW-1185">Reference proteome</keyword>
<keyword evidence="4" id="KW-0862">Zinc</keyword>
<reference evidence="8" key="3">
    <citation type="submission" date="2025-05" db="UniProtKB">
        <authorList>
            <consortium name="RefSeq"/>
        </authorList>
    </citation>
    <scope>NUCLEOTIDE SEQUENCE [LARGE SCALE GENOMIC DNA]</scope>
    <source>
        <strain evidence="8">DH4</strain>
    </source>
</reference>
<dbReference type="GO" id="GO:0008270">
    <property type="term" value="F:zinc ion binding"/>
    <property type="evidence" value="ECO:0007669"/>
    <property type="project" value="UniProtKB-KW"/>
</dbReference>
<proteinExistence type="predicted"/>
<keyword evidence="2" id="KW-0677">Repeat</keyword>
<dbReference type="Gene3D" id="3.30.160.60">
    <property type="entry name" value="Classic Zinc Finger"/>
    <property type="match status" value="2"/>
</dbReference>
<name>A0A7M7MWR8_APIME</name>
<dbReference type="FunFam" id="3.30.160.60:FF:000538">
    <property type="entry name" value="zinc finger protein 853"/>
    <property type="match status" value="1"/>
</dbReference>
<reference evidence="9" key="2">
    <citation type="submission" date="2025-04" db="UniProtKB">
        <authorList>
            <consortium name="RefSeq"/>
        </authorList>
    </citation>
    <scope>IDENTIFICATION</scope>
    <source>
        <strain evidence="9">DH4</strain>
        <tissue evidence="9">Whole body</tissue>
    </source>
</reference>
<dbReference type="RefSeq" id="XP_026302050.1">
    <property type="nucleotide sequence ID" value="XM_026446265.1"/>
</dbReference>
<evidence type="ECO:0000259" key="6">
    <source>
        <dbReference type="PROSITE" id="PS50157"/>
    </source>
</evidence>
<reference evidence="7" key="1">
    <citation type="submission" date="2021-01" db="UniProtKB">
        <authorList>
            <consortium name="EnsemblMetazoa"/>
        </authorList>
    </citation>
    <scope>IDENTIFICATION</scope>
    <source>
        <strain evidence="7">DH4</strain>
    </source>
</reference>
<dbReference type="InterPro" id="IPR036236">
    <property type="entry name" value="Znf_C2H2_sf"/>
</dbReference>
<dbReference type="GeneID" id="725945"/>
<dbReference type="Pfam" id="PF00096">
    <property type="entry name" value="zf-C2H2"/>
    <property type="match status" value="2"/>
</dbReference>
<dbReference type="PANTHER" id="PTHR23235:SF120">
    <property type="entry name" value="KRUPPEL-LIKE FACTOR 15"/>
    <property type="match status" value="1"/>
</dbReference>
<dbReference type="AlphaFoldDB" id="A0A7M7MWR8"/>
<gene>
    <name evidence="9" type="primary">LOC725945</name>
</gene>
<accession>A0A7M7MWR8</accession>
<dbReference type="OrthoDB" id="6910977at2759"/>
<evidence type="ECO:0000256" key="4">
    <source>
        <dbReference type="ARBA" id="ARBA00022833"/>
    </source>
</evidence>
<dbReference type="InterPro" id="IPR013087">
    <property type="entry name" value="Znf_C2H2_type"/>
</dbReference>
<accession>A0A8B8HDE2</accession>
<dbReference type="PANTHER" id="PTHR23235">
    <property type="entry name" value="KRUEPPEL-LIKE TRANSCRIPTION FACTOR"/>
    <property type="match status" value="1"/>
</dbReference>
<organism evidence="7">
    <name type="scientific">Apis mellifera</name>
    <name type="common">Honeybee</name>
    <dbReference type="NCBI Taxonomy" id="7460"/>
    <lineage>
        <taxon>Eukaryota</taxon>
        <taxon>Metazoa</taxon>
        <taxon>Ecdysozoa</taxon>
        <taxon>Arthropoda</taxon>
        <taxon>Hexapoda</taxon>
        <taxon>Insecta</taxon>
        <taxon>Pterygota</taxon>
        <taxon>Neoptera</taxon>
        <taxon>Endopterygota</taxon>
        <taxon>Hymenoptera</taxon>
        <taxon>Apocrita</taxon>
        <taxon>Aculeata</taxon>
        <taxon>Apoidea</taxon>
        <taxon>Anthophila</taxon>
        <taxon>Apidae</taxon>
        <taxon>Apis</taxon>
    </lineage>
</organism>
<dbReference type="PROSITE" id="PS00028">
    <property type="entry name" value="ZINC_FINGER_C2H2_1"/>
    <property type="match status" value="2"/>
</dbReference>
<evidence type="ECO:0000256" key="5">
    <source>
        <dbReference type="PROSITE-ProRule" id="PRU00042"/>
    </source>
</evidence>
<dbReference type="SUPFAM" id="SSF57667">
    <property type="entry name" value="beta-beta-alpha zinc fingers"/>
    <property type="match status" value="1"/>
</dbReference>
<dbReference type="KEGG" id="ame:725945"/>
<dbReference type="GO" id="GO:0000981">
    <property type="term" value="F:DNA-binding transcription factor activity, RNA polymerase II-specific"/>
    <property type="evidence" value="ECO:0007669"/>
    <property type="project" value="TreeGrafter"/>
</dbReference>
<protein>
    <submittedName>
        <fullName evidence="9">Zinc finger protein 555</fullName>
    </submittedName>
</protein>
<evidence type="ECO:0000256" key="2">
    <source>
        <dbReference type="ARBA" id="ARBA00022737"/>
    </source>
</evidence>
<feature type="domain" description="C2H2-type" evidence="6">
    <location>
        <begin position="222"/>
        <end position="249"/>
    </location>
</feature>
<keyword evidence="3 5" id="KW-0863">Zinc-finger</keyword>
<keyword evidence="1" id="KW-0479">Metal-binding</keyword>
<dbReference type="EnsemblMetazoa" id="XM_026446265">
    <property type="protein sequence ID" value="XP_026302050"/>
    <property type="gene ID" value="LOC725945"/>
</dbReference>
<dbReference type="SMART" id="SM00355">
    <property type="entry name" value="ZnF_C2H2"/>
    <property type="match status" value="3"/>
</dbReference>
<dbReference type="PROSITE" id="PS50157">
    <property type="entry name" value="ZINC_FINGER_C2H2_2"/>
    <property type="match status" value="3"/>
</dbReference>
<dbReference type="GO" id="GO:0000978">
    <property type="term" value="F:RNA polymerase II cis-regulatory region sequence-specific DNA binding"/>
    <property type="evidence" value="ECO:0007669"/>
    <property type="project" value="TreeGrafter"/>
</dbReference>
<feature type="domain" description="C2H2-type" evidence="6">
    <location>
        <begin position="250"/>
        <end position="274"/>
    </location>
</feature>
<evidence type="ECO:0000256" key="3">
    <source>
        <dbReference type="ARBA" id="ARBA00022771"/>
    </source>
</evidence>
<evidence type="ECO:0000313" key="7">
    <source>
        <dbReference type="EnsemblMetazoa" id="XP_026302050"/>
    </source>
</evidence>
<evidence type="ECO:0000313" key="8">
    <source>
        <dbReference type="Proteomes" id="UP000005203"/>
    </source>
</evidence>
<dbReference type="Proteomes" id="UP000005203">
    <property type="component" value="Linkage group LG1"/>
</dbReference>
<feature type="domain" description="C2H2-type" evidence="6">
    <location>
        <begin position="279"/>
        <end position="297"/>
    </location>
</feature>
<sequence>MVQIEGTHFFALAMGESFDITVLMAQKVTNACRTCDSVEAELPWTPPSSVDAKRKHQIKDNSTKCNNIWTSSRLPIVTRYTFNKENNIFWNKELNIADVELGSRNFSEIENTIPSTTPNVSVNTNQAMVDTSNEQKVEKVQIPLPSNAKKVEYPVNVSNNEIKVAVNLNRMFDGAENQTTSQTLYIATNKKQIDSQNQYLGGNMKTTGVENPQNWKRNKTMHYCPYCRKSFDRPWVLKGHLRLHTGERPFECPVCHKSFADRSNLRAHQRTRNHHQWQWRCGECFKAFSQRRYLERHCPEACRKYRISQRREQNCS</sequence>
<evidence type="ECO:0000313" key="9">
    <source>
        <dbReference type="RefSeq" id="XP_026302050.1"/>
    </source>
</evidence>
<evidence type="ECO:0000256" key="1">
    <source>
        <dbReference type="ARBA" id="ARBA00022723"/>
    </source>
</evidence>